<gene>
    <name evidence="1" type="ORF">MSMAW_1185</name>
</gene>
<protein>
    <submittedName>
        <fullName evidence="1">Uncharacterized protein</fullName>
    </submittedName>
</protein>
<evidence type="ECO:0000313" key="2">
    <source>
        <dbReference type="Proteomes" id="UP000033058"/>
    </source>
</evidence>
<dbReference type="PATRIC" id="fig|1434117.4.peg.1499"/>
<sequence length="71" mass="8659">MYKLFNDFDRKVSKGRKYLGEEYIKIFSKIIRIFSKIIKIFSKIIRIFSKIIKIFSKLRTQKIRKTHIKSS</sequence>
<dbReference type="EMBL" id="CP009509">
    <property type="protein sequence ID" value="AKB40176.1"/>
    <property type="molecule type" value="Genomic_DNA"/>
</dbReference>
<name>A0A0E3LF54_METMZ</name>
<evidence type="ECO:0000313" key="1">
    <source>
        <dbReference type="EMBL" id="AKB40176.1"/>
    </source>
</evidence>
<reference evidence="1 2" key="1">
    <citation type="submission" date="2014-07" db="EMBL/GenBank/DDBJ databases">
        <title>Methanogenic archaea and the global carbon cycle.</title>
        <authorList>
            <person name="Henriksen J.R."/>
            <person name="Luke J."/>
            <person name="Reinhart S."/>
            <person name="Benedict M.N."/>
            <person name="Youngblut N.D."/>
            <person name="Metcalf M.E."/>
            <person name="Whitaker R.J."/>
            <person name="Metcalf W.W."/>
        </authorList>
    </citation>
    <scope>NUCLEOTIDE SEQUENCE [LARGE SCALE GENOMIC DNA]</scope>
    <source>
        <strain evidence="1 2">WWM610</strain>
    </source>
</reference>
<organism evidence="1 2">
    <name type="scientific">Methanosarcina mazei WWM610</name>
    <dbReference type="NCBI Taxonomy" id="1434117"/>
    <lineage>
        <taxon>Archaea</taxon>
        <taxon>Methanobacteriati</taxon>
        <taxon>Methanobacteriota</taxon>
        <taxon>Stenosarchaea group</taxon>
        <taxon>Methanomicrobia</taxon>
        <taxon>Methanosarcinales</taxon>
        <taxon>Methanosarcinaceae</taxon>
        <taxon>Methanosarcina</taxon>
    </lineage>
</organism>
<dbReference type="RefSeq" id="WP_048037411.1">
    <property type="nucleotide sequence ID" value="NZ_CP009509.1"/>
</dbReference>
<dbReference type="HOGENOM" id="CLU_2730421_0_0_2"/>
<dbReference type="Proteomes" id="UP000033058">
    <property type="component" value="Chromosome"/>
</dbReference>
<dbReference type="AlphaFoldDB" id="A0A0E3LF54"/>
<proteinExistence type="predicted"/>
<dbReference type="GeneID" id="24850868"/>
<accession>A0A0E3LF54</accession>